<gene>
    <name evidence="2" type="ORF">ACFO8Q_12975</name>
</gene>
<dbReference type="InterPro" id="IPR043168">
    <property type="entry name" value="DegV_C"/>
</dbReference>
<accession>A0ABV9Q6K7</accession>
<dbReference type="Gene3D" id="3.30.1180.10">
    <property type="match status" value="1"/>
</dbReference>
<reference evidence="3" key="1">
    <citation type="journal article" date="2019" name="Int. J. Syst. Evol. Microbiol.">
        <title>The Global Catalogue of Microorganisms (GCM) 10K type strain sequencing project: providing services to taxonomists for standard genome sequencing and annotation.</title>
        <authorList>
            <consortium name="The Broad Institute Genomics Platform"/>
            <consortium name="The Broad Institute Genome Sequencing Center for Infectious Disease"/>
            <person name="Wu L."/>
            <person name="Ma J."/>
        </authorList>
    </citation>
    <scope>NUCLEOTIDE SEQUENCE [LARGE SCALE GENOMIC DNA]</scope>
    <source>
        <strain evidence="3">WYCCWR 12678</strain>
    </source>
</reference>
<dbReference type="InterPro" id="IPR050270">
    <property type="entry name" value="DegV_domain_contain"/>
</dbReference>
<sequence>MTRIAIVTDSTAYLSNDYIETNQITVVPLSVNFGSDTRREGVEIHTREFWDMLPGVKELPTTSQPAVGEFVQAFEKLLQTHDSIIGIFISSGLSGTFNAAKTASGMVEGDITVIDSKLTSYPLEAMVGEAVTMRDEGKSKEEIIDRIQYIVDNQTAYFIVDSLEHLHKGGRISGVSALVGSLLQVKPVLYVTKEGKLDVFDKVRTRRKALDRILDLFREDKAANAGKPVHLAVIYSNNLDDAKEFQERIGNEFPDVNPELSELGPVIGTHVGPGILAIAYYFG</sequence>
<evidence type="ECO:0000313" key="2">
    <source>
        <dbReference type="EMBL" id="MFC4768260.1"/>
    </source>
</evidence>
<comment type="caution">
    <text evidence="2">The sequence shown here is derived from an EMBL/GenBank/DDBJ whole genome shotgun (WGS) entry which is preliminary data.</text>
</comment>
<dbReference type="NCBIfam" id="TIGR00762">
    <property type="entry name" value="DegV"/>
    <property type="match status" value="1"/>
</dbReference>
<organism evidence="2 3">
    <name type="scientific">Effusibacillus consociatus</name>
    <dbReference type="NCBI Taxonomy" id="1117041"/>
    <lineage>
        <taxon>Bacteria</taxon>
        <taxon>Bacillati</taxon>
        <taxon>Bacillota</taxon>
        <taxon>Bacilli</taxon>
        <taxon>Bacillales</taxon>
        <taxon>Alicyclobacillaceae</taxon>
        <taxon>Effusibacillus</taxon>
    </lineage>
</organism>
<dbReference type="PANTHER" id="PTHR33434">
    <property type="entry name" value="DEGV DOMAIN-CONTAINING PROTEIN DR_1986-RELATED"/>
    <property type="match status" value="1"/>
</dbReference>
<keyword evidence="1" id="KW-0446">Lipid-binding</keyword>
<dbReference type="SUPFAM" id="SSF82549">
    <property type="entry name" value="DAK1/DegV-like"/>
    <property type="match status" value="1"/>
</dbReference>
<evidence type="ECO:0000256" key="1">
    <source>
        <dbReference type="ARBA" id="ARBA00023121"/>
    </source>
</evidence>
<keyword evidence="3" id="KW-1185">Reference proteome</keyword>
<dbReference type="PANTHER" id="PTHR33434:SF2">
    <property type="entry name" value="FATTY ACID-BINDING PROTEIN TM_1468"/>
    <property type="match status" value="1"/>
</dbReference>
<dbReference type="Pfam" id="PF02645">
    <property type="entry name" value="DegV"/>
    <property type="match status" value="1"/>
</dbReference>
<dbReference type="RefSeq" id="WP_380026215.1">
    <property type="nucleotide sequence ID" value="NZ_JBHSHC010000098.1"/>
</dbReference>
<dbReference type="EMBL" id="JBHSHC010000098">
    <property type="protein sequence ID" value="MFC4768260.1"/>
    <property type="molecule type" value="Genomic_DNA"/>
</dbReference>
<evidence type="ECO:0000313" key="3">
    <source>
        <dbReference type="Proteomes" id="UP001596002"/>
    </source>
</evidence>
<name>A0ABV9Q6K7_9BACL</name>
<dbReference type="Proteomes" id="UP001596002">
    <property type="component" value="Unassembled WGS sequence"/>
</dbReference>
<dbReference type="Gene3D" id="3.40.50.10170">
    <property type="match status" value="1"/>
</dbReference>
<proteinExistence type="predicted"/>
<protein>
    <submittedName>
        <fullName evidence="2">DegV family protein</fullName>
    </submittedName>
</protein>
<dbReference type="InterPro" id="IPR003797">
    <property type="entry name" value="DegV"/>
</dbReference>
<dbReference type="PROSITE" id="PS51482">
    <property type="entry name" value="DEGV"/>
    <property type="match status" value="1"/>
</dbReference>